<dbReference type="EMBL" id="CP011125">
    <property type="protein sequence ID" value="AKF04079.1"/>
    <property type="molecule type" value="Genomic_DNA"/>
</dbReference>
<protein>
    <recommendedName>
        <fullName evidence="3">Proposed lipoate regulatory protein YbeD</fullName>
    </recommendedName>
</protein>
<reference evidence="1 2" key="1">
    <citation type="submission" date="2015-03" db="EMBL/GenBank/DDBJ databases">
        <title>Genome assembly of Sandaracinus amylolyticus DSM 53668.</title>
        <authorList>
            <person name="Sharma G."/>
            <person name="Subramanian S."/>
        </authorList>
    </citation>
    <scope>NUCLEOTIDE SEQUENCE [LARGE SCALE GENOMIC DNA]</scope>
    <source>
        <strain evidence="1 2">DSM 53668</strain>
    </source>
</reference>
<dbReference type="Proteomes" id="UP000034883">
    <property type="component" value="Chromosome"/>
</dbReference>
<dbReference type="STRING" id="927083.DB32_001228"/>
<keyword evidence="2" id="KW-1185">Reference proteome</keyword>
<evidence type="ECO:0000313" key="2">
    <source>
        <dbReference type="Proteomes" id="UP000034883"/>
    </source>
</evidence>
<dbReference type="KEGG" id="samy:DB32_001228"/>
<sequence>MIRAGARYDHLMSNARPTLTYPLEWEYRVIGADEADLRSAIVTVMGSRAHSVAEPRRSREGRWISLHVVLIVHTEQERDDLHRELVAHPAVRLVM</sequence>
<dbReference type="InterPro" id="IPR027471">
    <property type="entry name" value="YbeD-like_sf"/>
</dbReference>
<proteinExistence type="predicted"/>
<dbReference type="SUPFAM" id="SSF117991">
    <property type="entry name" value="YbeD/HP0495-like"/>
    <property type="match status" value="1"/>
</dbReference>
<evidence type="ECO:0000313" key="1">
    <source>
        <dbReference type="EMBL" id="AKF04079.1"/>
    </source>
</evidence>
<organism evidence="1 2">
    <name type="scientific">Sandaracinus amylolyticus</name>
    <dbReference type="NCBI Taxonomy" id="927083"/>
    <lineage>
        <taxon>Bacteria</taxon>
        <taxon>Pseudomonadati</taxon>
        <taxon>Myxococcota</taxon>
        <taxon>Polyangia</taxon>
        <taxon>Polyangiales</taxon>
        <taxon>Sandaracinaceae</taxon>
        <taxon>Sandaracinus</taxon>
    </lineage>
</organism>
<evidence type="ECO:0008006" key="3">
    <source>
        <dbReference type="Google" id="ProtNLM"/>
    </source>
</evidence>
<name>A0A0F6SDV0_9BACT</name>
<accession>A0A0F6SDV0</accession>
<dbReference type="AlphaFoldDB" id="A0A0F6SDV0"/>
<dbReference type="Gene3D" id="3.30.70.260">
    <property type="match status" value="1"/>
</dbReference>
<dbReference type="InterPro" id="IPR007454">
    <property type="entry name" value="UPF0250_YbeD-like"/>
</dbReference>
<gene>
    <name evidence="1" type="ORF">DB32_001228</name>
</gene>
<dbReference type="Pfam" id="PF04359">
    <property type="entry name" value="DUF493"/>
    <property type="match status" value="1"/>
</dbReference>